<dbReference type="PANTHER" id="PTHR33116:SF86">
    <property type="entry name" value="REVERSE TRANSCRIPTASE DOMAIN-CONTAINING PROTEIN"/>
    <property type="match status" value="1"/>
</dbReference>
<sequence>MQYLSQAGIEVLIKAVIQAIPTYSMRIFKIPKNILMELNRLMQQYWWGQKAEKKKRIHWYSWGKLRQVKVSGGLGLRDLEQFNLAMLAKQERRSIQNSPSLAAKVFSTKYFPNGNFLKAGLNRSPSLIWRSIMVARPLIEEGLFWHIGNDCSTKIWHDKWLPCPTCFKVQSPVKNLEPEATVDALIDPVTSSWRMELINETFLEKEAATIIQTPISLCNSSDRISWRCTTNGIFSVRSAYDHLQLKIRQRA</sequence>
<name>A0A2I4DNJ7_JUGRE</name>
<evidence type="ECO:0000313" key="1">
    <source>
        <dbReference type="Proteomes" id="UP000235220"/>
    </source>
</evidence>
<accession>A0A2I4DNJ7</accession>
<organism evidence="1 2">
    <name type="scientific">Juglans regia</name>
    <name type="common">English walnut</name>
    <dbReference type="NCBI Taxonomy" id="51240"/>
    <lineage>
        <taxon>Eukaryota</taxon>
        <taxon>Viridiplantae</taxon>
        <taxon>Streptophyta</taxon>
        <taxon>Embryophyta</taxon>
        <taxon>Tracheophyta</taxon>
        <taxon>Spermatophyta</taxon>
        <taxon>Magnoliopsida</taxon>
        <taxon>eudicotyledons</taxon>
        <taxon>Gunneridae</taxon>
        <taxon>Pentapetalae</taxon>
        <taxon>rosids</taxon>
        <taxon>fabids</taxon>
        <taxon>Fagales</taxon>
        <taxon>Juglandaceae</taxon>
        <taxon>Juglans</taxon>
    </lineage>
</organism>
<reference evidence="2" key="1">
    <citation type="submission" date="2025-08" db="UniProtKB">
        <authorList>
            <consortium name="RefSeq"/>
        </authorList>
    </citation>
    <scope>IDENTIFICATION</scope>
    <source>
        <tissue evidence="2">Leaves</tissue>
    </source>
</reference>
<proteinExistence type="predicted"/>
<dbReference type="PANTHER" id="PTHR33116">
    <property type="entry name" value="REVERSE TRANSCRIPTASE ZINC-BINDING DOMAIN-CONTAINING PROTEIN-RELATED-RELATED"/>
    <property type="match status" value="1"/>
</dbReference>
<gene>
    <name evidence="2" type="primary">LOC108981921</name>
</gene>
<dbReference type="GeneID" id="108981921"/>
<keyword evidence="1" id="KW-1185">Reference proteome</keyword>
<dbReference type="OrthoDB" id="1938246at2759"/>
<evidence type="ECO:0000313" key="2">
    <source>
        <dbReference type="RefSeq" id="XP_018808717.1"/>
    </source>
</evidence>
<protein>
    <submittedName>
        <fullName evidence="2">Uncharacterized mitochondrial protein AtMg00310-like</fullName>
    </submittedName>
</protein>
<dbReference type="AlphaFoldDB" id="A0A2I4DNJ7"/>
<dbReference type="Proteomes" id="UP000235220">
    <property type="component" value="Chromosome 3"/>
</dbReference>
<dbReference type="KEGG" id="jre:108981921"/>
<dbReference type="RefSeq" id="XP_018808717.1">
    <property type="nucleotide sequence ID" value="XM_018953172.1"/>
</dbReference>
<dbReference type="Gramene" id="Jr03_24550_p1">
    <property type="protein sequence ID" value="cds.Jr03_24550_p1"/>
    <property type="gene ID" value="Jr03_24550"/>
</dbReference>